<reference evidence="1" key="2">
    <citation type="submission" date="2021-01" db="EMBL/GenBank/DDBJ databases">
        <authorList>
            <person name="Schikora-Tamarit M.A."/>
        </authorList>
    </citation>
    <scope>NUCLEOTIDE SEQUENCE</scope>
    <source>
        <strain evidence="1">CBS2887</strain>
    </source>
</reference>
<reference evidence="1" key="1">
    <citation type="journal article" date="2021" name="Open Biol.">
        <title>Shared evolutionary footprints suggest mitochondrial oxidative damage underlies multiple complex I losses in fungi.</title>
        <authorList>
            <person name="Schikora-Tamarit M.A."/>
            <person name="Marcet-Houben M."/>
            <person name="Nosek J."/>
            <person name="Gabaldon T."/>
        </authorList>
    </citation>
    <scope>NUCLEOTIDE SEQUENCE</scope>
    <source>
        <strain evidence="1">CBS2887</strain>
    </source>
</reference>
<evidence type="ECO:0000313" key="2">
    <source>
        <dbReference type="Proteomes" id="UP000774326"/>
    </source>
</evidence>
<dbReference type="Proteomes" id="UP000774326">
    <property type="component" value="Unassembled WGS sequence"/>
</dbReference>
<protein>
    <submittedName>
        <fullName evidence="1">Uncharacterized protein</fullName>
    </submittedName>
</protein>
<accession>A0A9P8TKE0</accession>
<sequence length="196" mass="21432">MMMIGEEESQLGCSVKEAIGCYLGYYGEDVVGENAEAIEHDAVLEVGQSAFGPISDWETEPSGLHQRRNVETDNALAHILVSVVLDLVVNAESLEDSLIGETFVVVFQDVHGRVHLDFGGEIVEVQVCVWFGGVDWVSHHLTFGSAVVAGLVLVQLLNAFVETFDSASGAFLDTILFRRSLELAALCWLGQFRDSW</sequence>
<comment type="caution">
    <text evidence="1">The sequence shown here is derived from an EMBL/GenBank/DDBJ whole genome shotgun (WGS) entry which is preliminary data.</text>
</comment>
<organism evidence="1 2">
    <name type="scientific">Wickerhamomyces pijperi</name>
    <name type="common">Yeast</name>
    <name type="synonym">Pichia pijperi</name>
    <dbReference type="NCBI Taxonomy" id="599730"/>
    <lineage>
        <taxon>Eukaryota</taxon>
        <taxon>Fungi</taxon>
        <taxon>Dikarya</taxon>
        <taxon>Ascomycota</taxon>
        <taxon>Saccharomycotina</taxon>
        <taxon>Saccharomycetes</taxon>
        <taxon>Phaffomycetales</taxon>
        <taxon>Wickerhamomycetaceae</taxon>
        <taxon>Wickerhamomyces</taxon>
    </lineage>
</organism>
<proteinExistence type="predicted"/>
<dbReference type="EMBL" id="JAEUBG010004148">
    <property type="protein sequence ID" value="KAH3681950.1"/>
    <property type="molecule type" value="Genomic_DNA"/>
</dbReference>
<dbReference type="AlphaFoldDB" id="A0A9P8TKE0"/>
<name>A0A9P8TKE0_WICPI</name>
<keyword evidence="2" id="KW-1185">Reference proteome</keyword>
<gene>
    <name evidence="1" type="ORF">WICPIJ_007088</name>
</gene>
<evidence type="ECO:0000313" key="1">
    <source>
        <dbReference type="EMBL" id="KAH3681950.1"/>
    </source>
</evidence>